<dbReference type="CDD" id="cd06580">
    <property type="entry name" value="TM_PBP1_transp_TpRbsC_like"/>
    <property type="match status" value="1"/>
</dbReference>
<dbReference type="RefSeq" id="WP_051239692.1">
    <property type="nucleotide sequence ID" value="NZ_AULI01000005.1"/>
</dbReference>
<evidence type="ECO:0000313" key="7">
    <source>
        <dbReference type="EMBL" id="KGX93112.1"/>
    </source>
</evidence>
<evidence type="ECO:0000256" key="6">
    <source>
        <dbReference type="SAM" id="Phobius"/>
    </source>
</evidence>
<dbReference type="STRING" id="1385510.GCA_000425205_01389"/>
<feature type="transmembrane region" description="Helical" evidence="6">
    <location>
        <begin position="238"/>
        <end position="258"/>
    </location>
</feature>
<gene>
    <name evidence="7" type="ORF">N781_11895</name>
</gene>
<evidence type="ECO:0000256" key="2">
    <source>
        <dbReference type="ARBA" id="ARBA00022475"/>
    </source>
</evidence>
<comment type="caution">
    <text evidence="7">The sequence shown here is derived from an EMBL/GenBank/DDBJ whole genome shotgun (WGS) entry which is preliminary data.</text>
</comment>
<dbReference type="InterPro" id="IPR001851">
    <property type="entry name" value="ABC_transp_permease"/>
</dbReference>
<protein>
    <submittedName>
        <fullName evidence="7">Branched-chain amino acid ABC transporter permease</fullName>
    </submittedName>
</protein>
<feature type="transmembrane region" description="Helical" evidence="6">
    <location>
        <begin position="134"/>
        <end position="152"/>
    </location>
</feature>
<dbReference type="AlphaFoldDB" id="A0A0A5IB98"/>
<dbReference type="PANTHER" id="PTHR47089">
    <property type="entry name" value="ABC TRANSPORTER, PERMEASE PROTEIN"/>
    <property type="match status" value="1"/>
</dbReference>
<dbReference type="eggNOG" id="COG4603">
    <property type="taxonomic scope" value="Bacteria"/>
</dbReference>
<dbReference type="Proteomes" id="UP000030528">
    <property type="component" value="Unassembled WGS sequence"/>
</dbReference>
<evidence type="ECO:0000256" key="3">
    <source>
        <dbReference type="ARBA" id="ARBA00022692"/>
    </source>
</evidence>
<dbReference type="OrthoDB" id="45037at2"/>
<proteinExistence type="predicted"/>
<comment type="subcellular location">
    <subcellularLocation>
        <location evidence="1">Cell membrane</location>
        <topology evidence="1">Multi-pass membrane protein</topology>
    </subcellularLocation>
</comment>
<dbReference type="EMBL" id="AVPE01000003">
    <property type="protein sequence ID" value="KGX93112.1"/>
    <property type="molecule type" value="Genomic_DNA"/>
</dbReference>
<feature type="transmembrane region" description="Helical" evidence="6">
    <location>
        <begin position="102"/>
        <end position="122"/>
    </location>
</feature>
<feature type="transmembrane region" description="Helical" evidence="6">
    <location>
        <begin position="59"/>
        <end position="82"/>
    </location>
</feature>
<sequence length="362" mass="39030">MLSNRFIHILIPVISVFLGLIAGAIIMLLSGYNPLAGYAALWNGAFGDLYFAGETVRQITPYILSGLAVALAFRAGLFNIGVEGQVFMGWLASVWVGVSMDLPMVIHLPLAILAGALAGGLWGFIPGILKAKLYVHEVIVSIMLNYTALYIANSVIRNVITDQQDSTERVAESASFRSQWLDEVTGYSSIHFGFIVALISVFLVWFLLNKTTKGYELRAVGYNQHASRYSGMKVDRNIILAMVYSGALAGVAGTMQGLGTFEKMSVQSGFTNIGFDGIAVALIGGNTAIGVVLGAILFGVLKVGALNMPLAGVPTELVEIVIALIIFFVASGYIIRWALNRIERNTSKKVKEEKTHDTTRDA</sequence>
<feature type="transmembrane region" description="Helical" evidence="6">
    <location>
        <begin position="7"/>
        <end position="29"/>
    </location>
</feature>
<evidence type="ECO:0000256" key="4">
    <source>
        <dbReference type="ARBA" id="ARBA00022989"/>
    </source>
</evidence>
<feature type="transmembrane region" description="Helical" evidence="6">
    <location>
        <begin position="190"/>
        <end position="208"/>
    </location>
</feature>
<keyword evidence="5 6" id="KW-0472">Membrane</keyword>
<organism evidence="7 8">
    <name type="scientific">Pontibacillus halophilus JSM 076056 = DSM 19796</name>
    <dbReference type="NCBI Taxonomy" id="1385510"/>
    <lineage>
        <taxon>Bacteria</taxon>
        <taxon>Bacillati</taxon>
        <taxon>Bacillota</taxon>
        <taxon>Bacilli</taxon>
        <taxon>Bacillales</taxon>
        <taxon>Bacillaceae</taxon>
        <taxon>Pontibacillus</taxon>
    </lineage>
</organism>
<keyword evidence="4 6" id="KW-1133">Transmembrane helix</keyword>
<dbReference type="GO" id="GO:0005886">
    <property type="term" value="C:plasma membrane"/>
    <property type="evidence" value="ECO:0007669"/>
    <property type="project" value="UniProtKB-SubCell"/>
</dbReference>
<reference evidence="7 8" key="1">
    <citation type="submission" date="2013-08" db="EMBL/GenBank/DDBJ databases">
        <authorList>
            <person name="Huang J."/>
            <person name="Wang G."/>
        </authorList>
    </citation>
    <scope>NUCLEOTIDE SEQUENCE [LARGE SCALE GENOMIC DNA]</scope>
    <source>
        <strain evidence="7 8">JSM 076056</strain>
    </source>
</reference>
<evidence type="ECO:0000256" key="5">
    <source>
        <dbReference type="ARBA" id="ARBA00023136"/>
    </source>
</evidence>
<feature type="transmembrane region" description="Helical" evidence="6">
    <location>
        <begin position="317"/>
        <end position="339"/>
    </location>
</feature>
<keyword evidence="2" id="KW-1003">Cell membrane</keyword>
<evidence type="ECO:0000313" key="8">
    <source>
        <dbReference type="Proteomes" id="UP000030528"/>
    </source>
</evidence>
<accession>A0A0A5IB98</accession>
<name>A0A0A5IB98_9BACI</name>
<dbReference type="GO" id="GO:0022857">
    <property type="term" value="F:transmembrane transporter activity"/>
    <property type="evidence" value="ECO:0007669"/>
    <property type="project" value="InterPro"/>
</dbReference>
<keyword evidence="8" id="KW-1185">Reference proteome</keyword>
<feature type="transmembrane region" description="Helical" evidence="6">
    <location>
        <begin position="278"/>
        <end position="305"/>
    </location>
</feature>
<dbReference type="PANTHER" id="PTHR47089:SF1">
    <property type="entry name" value="GUANOSINE ABC TRANSPORTER PERMEASE PROTEIN NUPP"/>
    <property type="match status" value="1"/>
</dbReference>
<keyword evidence="3 6" id="KW-0812">Transmembrane</keyword>
<dbReference type="Pfam" id="PF02653">
    <property type="entry name" value="BPD_transp_2"/>
    <property type="match status" value="1"/>
</dbReference>
<evidence type="ECO:0000256" key="1">
    <source>
        <dbReference type="ARBA" id="ARBA00004651"/>
    </source>
</evidence>